<proteinExistence type="predicted"/>
<dbReference type="AlphaFoldDB" id="A0AAD8C737"/>
<name>A0AAD8C737_BIOPF</name>
<comment type="caution">
    <text evidence="1">The sequence shown here is derived from an EMBL/GenBank/DDBJ whole genome shotgun (WGS) entry which is preliminary data.</text>
</comment>
<reference evidence="1" key="1">
    <citation type="journal article" date="2023" name="PLoS Negl. Trop. Dis.">
        <title>A genome sequence for Biomphalaria pfeifferi, the major vector snail for the human-infecting parasite Schistosoma mansoni.</title>
        <authorList>
            <person name="Bu L."/>
            <person name="Lu L."/>
            <person name="Laidemitt M.R."/>
            <person name="Zhang S.M."/>
            <person name="Mutuku M."/>
            <person name="Mkoji G."/>
            <person name="Steinauer M."/>
            <person name="Loker E.S."/>
        </authorList>
    </citation>
    <scope>NUCLEOTIDE SEQUENCE</scope>
    <source>
        <strain evidence="1">KasaAsao</strain>
    </source>
</reference>
<accession>A0AAD8C737</accession>
<gene>
    <name evidence="1" type="ORF">Bpfe_003275</name>
</gene>
<keyword evidence="2" id="KW-1185">Reference proteome</keyword>
<dbReference type="EMBL" id="JASAOG010000008">
    <property type="protein sequence ID" value="KAK0067177.1"/>
    <property type="molecule type" value="Genomic_DNA"/>
</dbReference>
<organism evidence="1 2">
    <name type="scientific">Biomphalaria pfeifferi</name>
    <name type="common">Bloodfluke planorb</name>
    <name type="synonym">Freshwater snail</name>
    <dbReference type="NCBI Taxonomy" id="112525"/>
    <lineage>
        <taxon>Eukaryota</taxon>
        <taxon>Metazoa</taxon>
        <taxon>Spiralia</taxon>
        <taxon>Lophotrochozoa</taxon>
        <taxon>Mollusca</taxon>
        <taxon>Gastropoda</taxon>
        <taxon>Heterobranchia</taxon>
        <taxon>Euthyneura</taxon>
        <taxon>Panpulmonata</taxon>
        <taxon>Hygrophila</taxon>
        <taxon>Lymnaeoidea</taxon>
        <taxon>Planorbidae</taxon>
        <taxon>Biomphalaria</taxon>
    </lineage>
</organism>
<dbReference type="Proteomes" id="UP001233172">
    <property type="component" value="Unassembled WGS sequence"/>
</dbReference>
<protein>
    <submittedName>
        <fullName evidence="1">Uncharacterized protein</fullName>
    </submittedName>
</protein>
<evidence type="ECO:0000313" key="1">
    <source>
        <dbReference type="EMBL" id="KAK0067177.1"/>
    </source>
</evidence>
<reference evidence="1" key="2">
    <citation type="submission" date="2023-04" db="EMBL/GenBank/DDBJ databases">
        <authorList>
            <person name="Bu L."/>
            <person name="Lu L."/>
            <person name="Laidemitt M.R."/>
            <person name="Zhang S.M."/>
            <person name="Mutuku M."/>
            <person name="Mkoji G."/>
            <person name="Steinauer M."/>
            <person name="Loker E.S."/>
        </authorList>
    </citation>
    <scope>NUCLEOTIDE SEQUENCE</scope>
    <source>
        <strain evidence="1">KasaAsao</strain>
        <tissue evidence="1">Whole Snail</tissue>
    </source>
</reference>
<sequence length="72" mass="8273">IPPCGISQKQCRGSSPIAFKYFSETMQRLIANRLQIFLRNNAEALTNRLQIFLRNNDEAHHQSPSNISQKQC</sequence>
<feature type="non-terminal residue" evidence="1">
    <location>
        <position position="1"/>
    </location>
</feature>
<evidence type="ECO:0000313" key="2">
    <source>
        <dbReference type="Proteomes" id="UP001233172"/>
    </source>
</evidence>